<dbReference type="Proteomes" id="UP000324222">
    <property type="component" value="Unassembled WGS sequence"/>
</dbReference>
<evidence type="ECO:0000313" key="2">
    <source>
        <dbReference type="EMBL" id="MPD00899.1"/>
    </source>
</evidence>
<organism evidence="2 3">
    <name type="scientific">Portunus trituberculatus</name>
    <name type="common">Swimming crab</name>
    <name type="synonym">Neptunus trituberculatus</name>
    <dbReference type="NCBI Taxonomy" id="210409"/>
    <lineage>
        <taxon>Eukaryota</taxon>
        <taxon>Metazoa</taxon>
        <taxon>Ecdysozoa</taxon>
        <taxon>Arthropoda</taxon>
        <taxon>Crustacea</taxon>
        <taxon>Multicrustacea</taxon>
        <taxon>Malacostraca</taxon>
        <taxon>Eumalacostraca</taxon>
        <taxon>Eucarida</taxon>
        <taxon>Decapoda</taxon>
        <taxon>Pleocyemata</taxon>
        <taxon>Brachyura</taxon>
        <taxon>Eubrachyura</taxon>
        <taxon>Portunoidea</taxon>
        <taxon>Portunidae</taxon>
        <taxon>Portuninae</taxon>
        <taxon>Portunus</taxon>
    </lineage>
</organism>
<proteinExistence type="predicted"/>
<accession>A0A5B7K6R7</accession>
<dbReference type="EMBL" id="VSRR010124883">
    <property type="protein sequence ID" value="MPD00899.1"/>
    <property type="molecule type" value="Genomic_DNA"/>
</dbReference>
<gene>
    <name evidence="2" type="ORF">E2C01_096404</name>
</gene>
<name>A0A5B7K6R7_PORTR</name>
<comment type="caution">
    <text evidence="2">The sequence shown here is derived from an EMBL/GenBank/DDBJ whole genome shotgun (WGS) entry which is preliminary data.</text>
</comment>
<evidence type="ECO:0000256" key="1">
    <source>
        <dbReference type="SAM" id="Phobius"/>
    </source>
</evidence>
<evidence type="ECO:0000313" key="3">
    <source>
        <dbReference type="Proteomes" id="UP000324222"/>
    </source>
</evidence>
<keyword evidence="1" id="KW-0472">Membrane</keyword>
<keyword evidence="1" id="KW-1133">Transmembrane helix</keyword>
<protein>
    <submittedName>
        <fullName evidence="2">Uncharacterized protein</fullName>
    </submittedName>
</protein>
<dbReference type="AlphaFoldDB" id="A0A5B7K6R7"/>
<feature type="transmembrane region" description="Helical" evidence="1">
    <location>
        <begin position="33"/>
        <end position="55"/>
    </location>
</feature>
<keyword evidence="3" id="KW-1185">Reference proteome</keyword>
<keyword evidence="1" id="KW-0812">Transmembrane</keyword>
<sequence>MLREVSRHLESLLREESDLGTFLVPSSERGLRVIYFLFIFFFYVKGVCVVSACSFV</sequence>
<reference evidence="2 3" key="1">
    <citation type="submission" date="2019-05" db="EMBL/GenBank/DDBJ databases">
        <title>Another draft genome of Portunus trituberculatus and its Hox gene families provides insights of decapod evolution.</title>
        <authorList>
            <person name="Jeong J.-H."/>
            <person name="Song I."/>
            <person name="Kim S."/>
            <person name="Choi T."/>
            <person name="Kim D."/>
            <person name="Ryu S."/>
            <person name="Kim W."/>
        </authorList>
    </citation>
    <scope>NUCLEOTIDE SEQUENCE [LARGE SCALE GENOMIC DNA]</scope>
    <source>
        <tissue evidence="2">Muscle</tissue>
    </source>
</reference>